<dbReference type="InterPro" id="IPR036465">
    <property type="entry name" value="vWFA_dom_sf"/>
</dbReference>
<feature type="region of interest" description="Disordered" evidence="1">
    <location>
        <begin position="1045"/>
        <end position="1072"/>
    </location>
</feature>
<dbReference type="eggNOG" id="ENOG502SK1D">
    <property type="taxonomic scope" value="Eukaryota"/>
</dbReference>
<dbReference type="AlphaFoldDB" id="D8LSU1"/>
<protein>
    <recommendedName>
        <fullName evidence="4">VWFA domain-containing protein</fullName>
    </recommendedName>
</protein>
<keyword evidence="3" id="KW-1185">Reference proteome</keyword>
<dbReference type="Proteomes" id="UP000002630">
    <property type="component" value="Linkage Group LG10"/>
</dbReference>
<proteinExistence type="predicted"/>
<evidence type="ECO:0000313" key="2">
    <source>
        <dbReference type="EMBL" id="CBN75291.1"/>
    </source>
</evidence>
<organism evidence="2 3">
    <name type="scientific">Ectocarpus siliculosus</name>
    <name type="common">Brown alga</name>
    <name type="synonym">Conferva siliculosa</name>
    <dbReference type="NCBI Taxonomy" id="2880"/>
    <lineage>
        <taxon>Eukaryota</taxon>
        <taxon>Sar</taxon>
        <taxon>Stramenopiles</taxon>
        <taxon>Ochrophyta</taxon>
        <taxon>PX clade</taxon>
        <taxon>Phaeophyceae</taxon>
        <taxon>Ectocarpales</taxon>
        <taxon>Ectocarpaceae</taxon>
        <taxon>Ectocarpus</taxon>
    </lineage>
</organism>
<dbReference type="SUPFAM" id="SSF53300">
    <property type="entry name" value="vWA-like"/>
    <property type="match status" value="1"/>
</dbReference>
<feature type="region of interest" description="Disordered" evidence="1">
    <location>
        <begin position="802"/>
        <end position="832"/>
    </location>
</feature>
<dbReference type="Gene3D" id="3.40.50.410">
    <property type="entry name" value="von Willebrand factor, type A domain"/>
    <property type="match status" value="1"/>
</dbReference>
<dbReference type="EMBL" id="FN649735">
    <property type="protein sequence ID" value="CBN75291.1"/>
    <property type="molecule type" value="Genomic_DNA"/>
</dbReference>
<evidence type="ECO:0008006" key="4">
    <source>
        <dbReference type="Google" id="ProtNLM"/>
    </source>
</evidence>
<gene>
    <name evidence="2" type="ORF">Esi_0076_0111</name>
</gene>
<evidence type="ECO:0000256" key="1">
    <source>
        <dbReference type="SAM" id="MobiDB-lite"/>
    </source>
</evidence>
<sequence length="1126" mass="122003">MEAVSKASAVPAADAACTSYVTIILDITGSMGSQIEGVKRAVRELIPLLAENPNLGIVIVTFTEGGSGKTSGGPRCYVSVNIFSDPTKADTFVRKITLSTPPGHPGVNAYGDDGDENAKAALYALKELDGTKPTVAFFITDAGYHRTKRDSPTAKAEEDFLVAKGVSDTDFYALFDSVLSHFGGNLVVVPIVYNFAGQRAHTKQAYGQMAMTSGSGVVIEPVRISAGTLALTMATFVTRLLGQLNGQTDLPPEPPQEMLAGLRLLDTSGMNRIVRDDHTPPGPYPREGDAGVLFESAMTRAVTAFKMSWKRCIDVDKISLLRQLVFGLTAAKYVLAVTSGDPISTDLLDRLKRSYPEMLEQVPKEHRGQIKATPEVVEALAAELAAASTKGGADGDVDETADAVTLETVRDTVGAALEDEIRRAEGDEDELEKTDVDPLEVVFAMVHGIFVNVRFPLGATGKPNFADAWSAMIDKHSFDTVSAESAVRLFKDSKDVDDWYAGPEEEEWYETGTRGGGVAVGLSDRREYNGFVPLMDEGDPIKTAVMRIFSGLQVMNLLQMTVLAGSPGGFLPNMYPGMVATTLAQVIRTSAGGSWTGVERAAGEANDRLASQMVFSLRGIMGSPATTVRLRLKAGKADPANPLSKFLMVLCKHPRGCTKAEAAFHAKMRLVLNEWVAATVQLHFGKGTPENDERFHAFLKDIVPLEAIFGKRALDIDPLEQLHPLEVVGGKDGNGFAAVDGWKAAGLANLANTDLYKDIKRLADRCRVVFGCLDLDYNVDGIVLDYVIYRFRTARYDFVEASESPASPPSKKSKSVASSATSAVDNGSHEPIENMPSTLTLLVKIYRKAMHRELAEMRESRRVHVTDLLKAQVVSARAVTAETRSMELLGTKYSLTRMDVPALLNLAGYDGNLAFVEELVLGGWTPEPPQCLRRFSAEIIENVEAAGGGGAGGLSERLRDAISQKVICLRTASCNRHGHTADLRFPGPMGWTKEYAMVRRSNVLKKRGREEPVSGPVQKIVPQMKRFTEFGTELLRRLDEYGDGNGEEIALLPPPPPPTAASGKKAKKAKRREALGDDPVVVVTLDQLKRDVRRVLYSYDDANCLPVVQRKIVKLGVPMNLLDGLL</sequence>
<dbReference type="EMBL" id="FN648992">
    <property type="protein sequence ID" value="CBN75291.1"/>
    <property type="molecule type" value="Genomic_DNA"/>
</dbReference>
<name>D8LSU1_ECTSI</name>
<reference evidence="2 3" key="1">
    <citation type="journal article" date="2010" name="Nature">
        <title>The Ectocarpus genome and the independent evolution of multicellularity in brown algae.</title>
        <authorList>
            <person name="Cock J.M."/>
            <person name="Sterck L."/>
            <person name="Rouze P."/>
            <person name="Scornet D."/>
            <person name="Allen A.E."/>
            <person name="Amoutzias G."/>
            <person name="Anthouard V."/>
            <person name="Artiguenave F."/>
            <person name="Aury J.M."/>
            <person name="Badger J.H."/>
            <person name="Beszteri B."/>
            <person name="Billiau K."/>
            <person name="Bonnet E."/>
            <person name="Bothwell J.H."/>
            <person name="Bowler C."/>
            <person name="Boyen C."/>
            <person name="Brownlee C."/>
            <person name="Carrano C.J."/>
            <person name="Charrier B."/>
            <person name="Cho G.Y."/>
            <person name="Coelho S.M."/>
            <person name="Collen J."/>
            <person name="Corre E."/>
            <person name="Da Silva C."/>
            <person name="Delage L."/>
            <person name="Delaroque N."/>
            <person name="Dittami S.M."/>
            <person name="Doulbeau S."/>
            <person name="Elias M."/>
            <person name="Farnham G."/>
            <person name="Gachon C.M."/>
            <person name="Gschloessl B."/>
            <person name="Heesch S."/>
            <person name="Jabbari K."/>
            <person name="Jubin C."/>
            <person name="Kawai H."/>
            <person name="Kimura K."/>
            <person name="Kloareg B."/>
            <person name="Kupper F.C."/>
            <person name="Lang D."/>
            <person name="Le Bail A."/>
            <person name="Leblanc C."/>
            <person name="Lerouge P."/>
            <person name="Lohr M."/>
            <person name="Lopez P.J."/>
            <person name="Martens C."/>
            <person name="Maumus F."/>
            <person name="Michel G."/>
            <person name="Miranda-Saavedra D."/>
            <person name="Morales J."/>
            <person name="Moreau H."/>
            <person name="Motomura T."/>
            <person name="Nagasato C."/>
            <person name="Napoli C.A."/>
            <person name="Nelson D.R."/>
            <person name="Nyvall-Collen P."/>
            <person name="Peters A.F."/>
            <person name="Pommier C."/>
            <person name="Potin P."/>
            <person name="Poulain J."/>
            <person name="Quesneville H."/>
            <person name="Read B."/>
            <person name="Rensing S.A."/>
            <person name="Ritter A."/>
            <person name="Rousvoal S."/>
            <person name="Samanta M."/>
            <person name="Samson G."/>
            <person name="Schroeder D.C."/>
            <person name="Segurens B."/>
            <person name="Strittmatter M."/>
            <person name="Tonon T."/>
            <person name="Tregear J.W."/>
            <person name="Valentin K."/>
            <person name="von Dassow P."/>
            <person name="Yamagishi T."/>
            <person name="Van de Peer Y."/>
            <person name="Wincker P."/>
        </authorList>
    </citation>
    <scope>NUCLEOTIDE SEQUENCE [LARGE SCALE GENOMIC DNA]</scope>
    <source>
        <strain evidence="3">Ec32 / CCAP1310/4</strain>
    </source>
</reference>
<dbReference type="InParanoid" id="D8LSU1"/>
<feature type="compositionally biased region" description="Low complexity" evidence="1">
    <location>
        <begin position="815"/>
        <end position="824"/>
    </location>
</feature>
<dbReference type="OrthoDB" id="109543at2759"/>
<evidence type="ECO:0000313" key="3">
    <source>
        <dbReference type="Proteomes" id="UP000002630"/>
    </source>
</evidence>
<accession>D8LSU1</accession>